<keyword evidence="8" id="KW-0413">Isomerase</keyword>
<evidence type="ECO:0000259" key="11">
    <source>
        <dbReference type="PROSITE" id="PS50198"/>
    </source>
</evidence>
<keyword evidence="1 7" id="KW-0963">Cytoplasm</keyword>
<feature type="compositionally biased region" description="Low complexity" evidence="9">
    <location>
        <begin position="313"/>
        <end position="339"/>
    </location>
</feature>
<dbReference type="Pfam" id="PF04166">
    <property type="entry name" value="PdxA"/>
    <property type="match status" value="1"/>
</dbReference>
<dbReference type="InterPro" id="IPR005255">
    <property type="entry name" value="PdxA_fam"/>
</dbReference>
<dbReference type="HAMAP" id="MF_00536">
    <property type="entry name" value="PdxA"/>
    <property type="match status" value="1"/>
</dbReference>
<keyword evidence="13" id="KW-1185">Reference proteome</keyword>
<accession>A0A017HGT6</accession>
<feature type="signal peptide" evidence="10">
    <location>
        <begin position="1"/>
        <end position="24"/>
    </location>
</feature>
<evidence type="ECO:0000256" key="2">
    <source>
        <dbReference type="ARBA" id="ARBA00022723"/>
    </source>
</evidence>
<feature type="binding site" evidence="7">
    <location>
        <position position="532"/>
    </location>
    <ligand>
        <name>substrate</name>
    </ligand>
</feature>
<keyword evidence="7" id="KW-0170">Cobalt</keyword>
<dbReference type="GO" id="GO:0050570">
    <property type="term" value="F:4-hydroxythreonine-4-phosphate dehydrogenase activity"/>
    <property type="evidence" value="ECO:0007669"/>
    <property type="project" value="UniProtKB-UniRule"/>
</dbReference>
<organism evidence="12 13">
    <name type="scientific">Limimaricola hongkongensis DSM 17492</name>
    <dbReference type="NCBI Taxonomy" id="1122180"/>
    <lineage>
        <taxon>Bacteria</taxon>
        <taxon>Pseudomonadati</taxon>
        <taxon>Pseudomonadota</taxon>
        <taxon>Alphaproteobacteria</taxon>
        <taxon>Rhodobacterales</taxon>
        <taxon>Paracoccaceae</taxon>
        <taxon>Limimaricola</taxon>
    </lineage>
</organism>
<keyword evidence="6 7" id="KW-0664">Pyridoxine biosynthesis</keyword>
<feature type="compositionally biased region" description="Basic residues" evidence="9">
    <location>
        <begin position="277"/>
        <end position="306"/>
    </location>
</feature>
<evidence type="ECO:0000313" key="12">
    <source>
        <dbReference type="EMBL" id="EYD73722.1"/>
    </source>
</evidence>
<feature type="binding site" evidence="7">
    <location>
        <position position="561"/>
    </location>
    <ligand>
        <name>a divalent metal cation</name>
        <dbReference type="ChEBI" id="CHEBI:60240"/>
        <note>ligand shared between dimeric partners</note>
    </ligand>
</feature>
<keyword evidence="5 7" id="KW-0520">NAD</keyword>
<comment type="function">
    <text evidence="7">Catalyzes the NAD(P)-dependent oxidation of 4-(phosphooxy)-L-threonine (HTP) into 2-amino-3-oxo-4-(phosphooxy)butyric acid which spontaneously decarboxylates to form 3-amino-2-oxopropyl phosphate (AHAP).</text>
</comment>
<comment type="miscellaneous">
    <text evidence="7">The active site is located at the dimer interface.</text>
</comment>
<dbReference type="InterPro" id="IPR000297">
    <property type="entry name" value="PPIase_PpiC"/>
</dbReference>
<dbReference type="SUPFAM" id="SSF53659">
    <property type="entry name" value="Isocitrate/Isopropylmalate dehydrogenase-like"/>
    <property type="match status" value="1"/>
</dbReference>
<feature type="domain" description="PpiC" evidence="11">
    <location>
        <begin position="163"/>
        <end position="259"/>
    </location>
</feature>
<evidence type="ECO:0000256" key="7">
    <source>
        <dbReference type="HAMAP-Rule" id="MF_00536"/>
    </source>
</evidence>
<evidence type="ECO:0000256" key="3">
    <source>
        <dbReference type="ARBA" id="ARBA00022857"/>
    </source>
</evidence>
<gene>
    <name evidence="7" type="primary">pdxA</name>
    <name evidence="12" type="ORF">Lokhon_00277</name>
</gene>
<comment type="cofactor">
    <cofactor evidence="7">
        <name>Zn(2+)</name>
        <dbReference type="ChEBI" id="CHEBI:29105"/>
    </cofactor>
    <cofactor evidence="7">
        <name>Mg(2+)</name>
        <dbReference type="ChEBI" id="CHEBI:18420"/>
    </cofactor>
    <cofactor evidence="7">
        <name>Co(2+)</name>
        <dbReference type="ChEBI" id="CHEBI:48828"/>
    </cofactor>
    <text evidence="7">Binds 1 divalent metal cation per subunit. Can use ions such as Zn(2+), Mg(2+) or Co(2+).</text>
</comment>
<evidence type="ECO:0000256" key="9">
    <source>
        <dbReference type="SAM" id="MobiDB-lite"/>
    </source>
</evidence>
<comment type="pathway">
    <text evidence="7">Cofactor biosynthesis; pyridoxine 5'-phosphate biosynthesis; pyridoxine 5'-phosphate from D-erythrose 4-phosphate: step 4/5.</text>
</comment>
<comment type="subcellular location">
    <subcellularLocation>
        <location evidence="7">Cytoplasm</location>
    </subcellularLocation>
</comment>
<dbReference type="PATRIC" id="fig|1122180.6.peg.283"/>
<protein>
    <recommendedName>
        <fullName evidence="7">4-hydroxythreonine-4-phosphate dehydrogenase</fullName>
        <ecNumber evidence="7">1.1.1.262</ecNumber>
    </recommendedName>
    <alternativeName>
        <fullName evidence="7">4-(phosphohydroxy)-L-threonine dehydrogenase</fullName>
    </alternativeName>
</protein>
<feature type="binding site" evidence="7">
    <location>
        <position position="669"/>
    </location>
    <ligand>
        <name>substrate</name>
    </ligand>
</feature>
<name>A0A017HGT6_9RHOB</name>
<comment type="caution">
    <text evidence="12">The sequence shown here is derived from an EMBL/GenBank/DDBJ whole genome shotgun (WGS) entry which is preliminary data.</text>
</comment>
<dbReference type="STRING" id="1122180.Lokhon_00277"/>
<dbReference type="eggNOG" id="COG1995">
    <property type="taxonomic scope" value="Bacteria"/>
</dbReference>
<feature type="chain" id="PRO_5007751920" description="4-hydroxythreonine-4-phosphate dehydrogenase" evidence="10">
    <location>
        <begin position="25"/>
        <end position="726"/>
    </location>
</feature>
<dbReference type="EMBL" id="APGJ01000001">
    <property type="protein sequence ID" value="EYD73722.1"/>
    <property type="molecule type" value="Genomic_DNA"/>
</dbReference>
<keyword evidence="7" id="KW-0862">Zinc</keyword>
<feature type="binding site" evidence="7">
    <location>
        <position position="678"/>
    </location>
    <ligand>
        <name>substrate</name>
    </ligand>
</feature>
<feature type="region of interest" description="Disordered" evidence="9">
    <location>
        <begin position="265"/>
        <end position="347"/>
    </location>
</feature>
<dbReference type="eggNOG" id="COG0760">
    <property type="taxonomic scope" value="Bacteria"/>
</dbReference>
<keyword evidence="10" id="KW-0732">Signal</keyword>
<sequence length="726" mass="76862">MRALDFVKAAVIATALAAPMGAAAQGLFAPAITVNGAAVTNYELDQRARLLAAFNTPGDTAAEARRQLVEEKLKLQELDRAGMQLTDEGLETAMAEFAQRADLSLDAFVAQLAGQGIARETLRDFVKVNASWRDYVRRRYGSGVEISDAEIDAELAKTGGPDAVELLLSEIIIPAPPPRAAAAQARAEQISRLRSTAAFEAQAREVSALPTREQGGRLDWLPLSNYPAGLRGLLLSLEPGEVTPPIPIRNGVALFQLRDIREAPQAPAADRRDRLCPVRHPRRGHRRGAGRGAPRRRADRHLRRSLRRGEGPARGAAGAAQRGALGAAARSRARTGAARPQRGGVEPERGWHAVLHHAVFAHPGRGAGRRSRRGAQPARRPETFGPRRHPARRAGGAGPHRAAMTPIAISCGEPAGIGPEIAARAWERLRGEIPLLWLGDPRHLPDAVPWQAVDDAAQAAPVSATALPVLARDFGPPAVPGAPDPAHAQGVIDAIRDGVDLVRSGACAALCTAPIHKAALIDGASFAHPGHTEYLAALAGTDEVVMMLACEALRVVPTTIHVPLAQVPARLTPDLLERTIRITRDALIRDFGVAAPRLAIAGLNPHAGEDGKMGGEEIAMITPLLDRLRGEGFDLAGPMSADTMFHAAARATYDAAICMYHDQALIPIKTIDFSGGVNVTLGLPFIRTSPDHGTAFGIAGKGLADPSSMIAAIRMAADMAQARGPR</sequence>
<keyword evidence="4 7" id="KW-0560">Oxidoreductase</keyword>
<dbReference type="InterPro" id="IPR037510">
    <property type="entry name" value="PdxA"/>
</dbReference>
<dbReference type="Gene3D" id="3.40.718.10">
    <property type="entry name" value="Isopropylmalate Dehydrogenase"/>
    <property type="match status" value="1"/>
</dbReference>
<dbReference type="InterPro" id="IPR027304">
    <property type="entry name" value="Trigger_fact/SurA_dom_sf"/>
</dbReference>
<dbReference type="PROSITE" id="PS50198">
    <property type="entry name" value="PPIC_PPIASE_2"/>
    <property type="match status" value="1"/>
</dbReference>
<comment type="subunit">
    <text evidence="7">Homodimer.</text>
</comment>
<dbReference type="Proteomes" id="UP000025047">
    <property type="component" value="Unassembled WGS sequence"/>
</dbReference>
<keyword evidence="8" id="KW-0697">Rotamase</keyword>
<dbReference type="PANTHER" id="PTHR30004">
    <property type="entry name" value="4-HYDROXYTHREONINE-4-PHOSPHATE DEHYDROGENASE"/>
    <property type="match status" value="1"/>
</dbReference>
<dbReference type="NCBIfam" id="NF003699">
    <property type="entry name" value="PRK05312.1"/>
    <property type="match status" value="1"/>
</dbReference>
<evidence type="ECO:0000256" key="1">
    <source>
        <dbReference type="ARBA" id="ARBA00022490"/>
    </source>
</evidence>
<dbReference type="GO" id="GO:0050897">
    <property type="term" value="F:cobalt ion binding"/>
    <property type="evidence" value="ECO:0007669"/>
    <property type="project" value="UniProtKB-UniRule"/>
</dbReference>
<keyword evidence="2 7" id="KW-0479">Metal-binding</keyword>
<evidence type="ECO:0000256" key="10">
    <source>
        <dbReference type="SAM" id="SignalP"/>
    </source>
</evidence>
<evidence type="ECO:0000256" key="4">
    <source>
        <dbReference type="ARBA" id="ARBA00023002"/>
    </source>
</evidence>
<dbReference type="InterPro" id="IPR046357">
    <property type="entry name" value="PPIase_dom_sf"/>
</dbReference>
<comment type="catalytic activity">
    <reaction evidence="7">
        <text>4-(phosphooxy)-L-threonine + NAD(+) = 3-amino-2-oxopropyl phosphate + CO2 + NADH</text>
        <dbReference type="Rhea" id="RHEA:32275"/>
        <dbReference type="ChEBI" id="CHEBI:16526"/>
        <dbReference type="ChEBI" id="CHEBI:57279"/>
        <dbReference type="ChEBI" id="CHEBI:57540"/>
        <dbReference type="ChEBI" id="CHEBI:57945"/>
        <dbReference type="ChEBI" id="CHEBI:58452"/>
        <dbReference type="EC" id="1.1.1.262"/>
    </reaction>
</comment>
<dbReference type="GO" id="GO:0051287">
    <property type="term" value="F:NAD binding"/>
    <property type="evidence" value="ECO:0007669"/>
    <property type="project" value="InterPro"/>
</dbReference>
<reference evidence="12 13" key="1">
    <citation type="submission" date="2013-03" db="EMBL/GenBank/DDBJ databases">
        <authorList>
            <person name="Fiebig A."/>
            <person name="Goeker M."/>
            <person name="Klenk H.-P.P."/>
        </authorList>
    </citation>
    <scope>NUCLEOTIDE SEQUENCE [LARGE SCALE GENOMIC DNA]</scope>
    <source>
        <strain evidence="12 13">DSM 17492</strain>
    </source>
</reference>
<dbReference type="GO" id="GO:0008615">
    <property type="term" value="P:pyridoxine biosynthetic process"/>
    <property type="evidence" value="ECO:0007669"/>
    <property type="project" value="UniProtKB-UniRule"/>
</dbReference>
<dbReference type="GO" id="GO:0000287">
    <property type="term" value="F:magnesium ion binding"/>
    <property type="evidence" value="ECO:0007669"/>
    <property type="project" value="UniProtKB-UniRule"/>
</dbReference>
<dbReference type="GO" id="GO:0005737">
    <property type="term" value="C:cytoplasm"/>
    <property type="evidence" value="ECO:0007669"/>
    <property type="project" value="UniProtKB-SubCell"/>
</dbReference>
<dbReference type="UniPathway" id="UPA00244">
    <property type="reaction ID" value="UER00312"/>
</dbReference>
<dbReference type="SUPFAM" id="SSF109998">
    <property type="entry name" value="Triger factor/SurA peptide-binding domain-like"/>
    <property type="match status" value="1"/>
</dbReference>
<evidence type="ECO:0000256" key="8">
    <source>
        <dbReference type="PROSITE-ProRule" id="PRU00278"/>
    </source>
</evidence>
<dbReference type="GO" id="GO:0008270">
    <property type="term" value="F:zinc ion binding"/>
    <property type="evidence" value="ECO:0007669"/>
    <property type="project" value="UniProtKB-UniRule"/>
</dbReference>
<feature type="binding site" evidence="7">
    <location>
        <position position="606"/>
    </location>
    <ligand>
        <name>a divalent metal cation</name>
        <dbReference type="ChEBI" id="CHEBI:60240"/>
        <note>ligand shared between dimeric partners</note>
    </ligand>
</feature>
<dbReference type="NCBIfam" id="TIGR00557">
    <property type="entry name" value="pdxA"/>
    <property type="match status" value="1"/>
</dbReference>
<comment type="similarity">
    <text evidence="7">Belongs to the PdxA family.</text>
</comment>
<dbReference type="SUPFAM" id="SSF54534">
    <property type="entry name" value="FKBP-like"/>
    <property type="match status" value="1"/>
</dbReference>
<dbReference type="EC" id="1.1.1.262" evidence="7"/>
<feature type="binding site" evidence="7">
    <location>
        <position position="687"/>
    </location>
    <ligand>
        <name>substrate</name>
    </ligand>
</feature>
<keyword evidence="3 7" id="KW-0521">NADP</keyword>
<evidence type="ECO:0000256" key="6">
    <source>
        <dbReference type="ARBA" id="ARBA00023096"/>
    </source>
</evidence>
<dbReference type="PANTHER" id="PTHR30004:SF6">
    <property type="entry name" value="D-THREONATE 4-PHOSPHATE DEHYDROGENASE"/>
    <property type="match status" value="1"/>
</dbReference>
<dbReference type="HOGENOM" id="CLU_381212_0_0_5"/>
<feature type="binding site" evidence="7">
    <location>
        <position position="531"/>
    </location>
    <ligand>
        <name>substrate</name>
    </ligand>
</feature>
<evidence type="ECO:0000256" key="5">
    <source>
        <dbReference type="ARBA" id="ARBA00023027"/>
    </source>
</evidence>
<dbReference type="Gene3D" id="3.10.50.40">
    <property type="match status" value="1"/>
</dbReference>
<keyword evidence="7" id="KW-0460">Magnesium</keyword>
<dbReference type="GO" id="GO:0042823">
    <property type="term" value="P:pyridoxal phosphate biosynthetic process"/>
    <property type="evidence" value="ECO:0007669"/>
    <property type="project" value="UniProtKB-UniRule"/>
</dbReference>
<feature type="region of interest" description="Disordered" evidence="9">
    <location>
        <begin position="360"/>
        <end position="400"/>
    </location>
</feature>
<proteinExistence type="inferred from homology"/>
<dbReference type="GO" id="GO:0003755">
    <property type="term" value="F:peptidyl-prolyl cis-trans isomerase activity"/>
    <property type="evidence" value="ECO:0007669"/>
    <property type="project" value="UniProtKB-KW"/>
</dbReference>
<feature type="binding site" evidence="7">
    <location>
        <position position="661"/>
    </location>
    <ligand>
        <name>a divalent metal cation</name>
        <dbReference type="ChEBI" id="CHEBI:60240"/>
        <note>ligand shared between dimeric partners</note>
    </ligand>
</feature>
<dbReference type="Pfam" id="PF00639">
    <property type="entry name" value="Rotamase"/>
    <property type="match status" value="1"/>
</dbReference>
<dbReference type="AlphaFoldDB" id="A0A017HGT6"/>
<dbReference type="Gene3D" id="1.10.4030.10">
    <property type="entry name" value="Porin chaperone SurA, peptide-binding domain"/>
    <property type="match status" value="1"/>
</dbReference>
<evidence type="ECO:0000313" key="13">
    <source>
        <dbReference type="Proteomes" id="UP000025047"/>
    </source>
</evidence>